<reference evidence="2" key="2">
    <citation type="submission" date="2021-09" db="EMBL/GenBank/DDBJ databases">
        <authorList>
            <person name="Jia N."/>
            <person name="Wang J."/>
            <person name="Shi W."/>
            <person name="Du L."/>
            <person name="Sun Y."/>
            <person name="Zhan W."/>
            <person name="Jiang J."/>
            <person name="Wang Q."/>
            <person name="Zhang B."/>
            <person name="Ji P."/>
            <person name="Sakyi L.B."/>
            <person name="Cui X."/>
            <person name="Yuan T."/>
            <person name="Jiang B."/>
            <person name="Yang W."/>
            <person name="Lam T.T.-Y."/>
            <person name="Chang Q."/>
            <person name="Ding S."/>
            <person name="Wang X."/>
            <person name="Zhu J."/>
            <person name="Ruan X."/>
            <person name="Zhao L."/>
            <person name="Wei J."/>
            <person name="Que T."/>
            <person name="Du C."/>
            <person name="Cheng J."/>
            <person name="Dai P."/>
            <person name="Han X."/>
            <person name="Huang E."/>
            <person name="Gao Y."/>
            <person name="Liu J."/>
            <person name="Shao H."/>
            <person name="Ye R."/>
            <person name="Li L."/>
            <person name="Wei W."/>
            <person name="Wang X."/>
            <person name="Wang C."/>
            <person name="Huo Q."/>
            <person name="Li W."/>
            <person name="Guo W."/>
            <person name="Chen H."/>
            <person name="Chen S."/>
            <person name="Zhou L."/>
            <person name="Zhou L."/>
            <person name="Ni X."/>
            <person name="Tian J."/>
            <person name="Zhou Y."/>
            <person name="Sheng Y."/>
            <person name="Liu T."/>
            <person name="Pan Y."/>
            <person name="Xia L."/>
            <person name="Li J."/>
            <person name="Zhao F."/>
            <person name="Cao W."/>
        </authorList>
    </citation>
    <scope>NUCLEOTIDE SEQUENCE</scope>
    <source>
        <strain evidence="2">Rsan-2018</strain>
        <tissue evidence="2">Larvae</tissue>
    </source>
</reference>
<comment type="caution">
    <text evidence="2">The sequence shown here is derived from an EMBL/GenBank/DDBJ whole genome shotgun (WGS) entry which is preliminary data.</text>
</comment>
<gene>
    <name evidence="2" type="ORF">HPB52_004526</name>
</gene>
<dbReference type="VEuPathDB" id="VectorBase:RSAN_045872"/>
<evidence type="ECO:0000313" key="2">
    <source>
        <dbReference type="EMBL" id="KAH7951048.1"/>
    </source>
</evidence>
<keyword evidence="1" id="KW-0812">Transmembrane</keyword>
<evidence type="ECO:0000256" key="1">
    <source>
        <dbReference type="SAM" id="Phobius"/>
    </source>
</evidence>
<reference evidence="2" key="1">
    <citation type="journal article" date="2020" name="Cell">
        <title>Large-Scale Comparative Analyses of Tick Genomes Elucidate Their Genetic Diversity and Vector Capacities.</title>
        <authorList>
            <consortium name="Tick Genome and Microbiome Consortium (TIGMIC)"/>
            <person name="Jia N."/>
            <person name="Wang J."/>
            <person name="Shi W."/>
            <person name="Du L."/>
            <person name="Sun Y."/>
            <person name="Zhan W."/>
            <person name="Jiang J.F."/>
            <person name="Wang Q."/>
            <person name="Zhang B."/>
            <person name="Ji P."/>
            <person name="Bell-Sakyi L."/>
            <person name="Cui X.M."/>
            <person name="Yuan T.T."/>
            <person name="Jiang B.G."/>
            <person name="Yang W.F."/>
            <person name="Lam T.T."/>
            <person name="Chang Q.C."/>
            <person name="Ding S.J."/>
            <person name="Wang X.J."/>
            <person name="Zhu J.G."/>
            <person name="Ruan X.D."/>
            <person name="Zhao L."/>
            <person name="Wei J.T."/>
            <person name="Ye R.Z."/>
            <person name="Que T.C."/>
            <person name="Du C.H."/>
            <person name="Zhou Y.H."/>
            <person name="Cheng J.X."/>
            <person name="Dai P.F."/>
            <person name="Guo W.B."/>
            <person name="Han X.H."/>
            <person name="Huang E.J."/>
            <person name="Li L.F."/>
            <person name="Wei W."/>
            <person name="Gao Y.C."/>
            <person name="Liu J.Z."/>
            <person name="Shao H.Z."/>
            <person name="Wang X."/>
            <person name="Wang C.C."/>
            <person name="Yang T.C."/>
            <person name="Huo Q.B."/>
            <person name="Li W."/>
            <person name="Chen H.Y."/>
            <person name="Chen S.E."/>
            <person name="Zhou L.G."/>
            <person name="Ni X.B."/>
            <person name="Tian J.H."/>
            <person name="Sheng Y."/>
            <person name="Liu T."/>
            <person name="Pan Y.S."/>
            <person name="Xia L.Y."/>
            <person name="Li J."/>
            <person name="Zhao F."/>
            <person name="Cao W.C."/>
        </authorList>
    </citation>
    <scope>NUCLEOTIDE SEQUENCE</scope>
    <source>
        <strain evidence="2">Rsan-2018</strain>
    </source>
</reference>
<proteinExistence type="predicted"/>
<keyword evidence="3" id="KW-1185">Reference proteome</keyword>
<keyword evidence="1" id="KW-1133">Transmembrane helix</keyword>
<protein>
    <submittedName>
        <fullName evidence="2">Uncharacterized protein</fullName>
    </submittedName>
</protein>
<keyword evidence="1" id="KW-0472">Membrane</keyword>
<evidence type="ECO:0000313" key="3">
    <source>
        <dbReference type="Proteomes" id="UP000821837"/>
    </source>
</evidence>
<dbReference type="AlphaFoldDB" id="A0A9D4PQK8"/>
<organism evidence="2 3">
    <name type="scientific">Rhipicephalus sanguineus</name>
    <name type="common">Brown dog tick</name>
    <name type="synonym">Ixodes sanguineus</name>
    <dbReference type="NCBI Taxonomy" id="34632"/>
    <lineage>
        <taxon>Eukaryota</taxon>
        <taxon>Metazoa</taxon>
        <taxon>Ecdysozoa</taxon>
        <taxon>Arthropoda</taxon>
        <taxon>Chelicerata</taxon>
        <taxon>Arachnida</taxon>
        <taxon>Acari</taxon>
        <taxon>Parasitiformes</taxon>
        <taxon>Ixodida</taxon>
        <taxon>Ixodoidea</taxon>
        <taxon>Ixodidae</taxon>
        <taxon>Rhipicephalinae</taxon>
        <taxon>Rhipicephalus</taxon>
        <taxon>Rhipicephalus</taxon>
    </lineage>
</organism>
<dbReference type="EMBL" id="JABSTV010001251">
    <property type="protein sequence ID" value="KAH7951048.1"/>
    <property type="molecule type" value="Genomic_DNA"/>
</dbReference>
<dbReference type="Proteomes" id="UP000821837">
    <property type="component" value="Chromosome 5"/>
</dbReference>
<feature type="transmembrane region" description="Helical" evidence="1">
    <location>
        <begin position="107"/>
        <end position="124"/>
    </location>
</feature>
<sequence length="125" mass="13688">MFRRLVLAFEPLQASVRDGRPLQEQRSVGLMLELRALFALLAASRRKYVNPGRALELLRDAFVGTAGGAGGSQVVVRTLAVVGTDTELLEDSEGFGGLLHSVMSRRLILTVIIGTVILILFKHFR</sequence>
<accession>A0A9D4PQK8</accession>
<name>A0A9D4PQK8_RHISA</name>